<organism evidence="3 4">
    <name type="scientific">Hibiscus sabdariffa</name>
    <name type="common">roselle</name>
    <dbReference type="NCBI Taxonomy" id="183260"/>
    <lineage>
        <taxon>Eukaryota</taxon>
        <taxon>Viridiplantae</taxon>
        <taxon>Streptophyta</taxon>
        <taxon>Embryophyta</taxon>
        <taxon>Tracheophyta</taxon>
        <taxon>Spermatophyta</taxon>
        <taxon>Magnoliopsida</taxon>
        <taxon>eudicotyledons</taxon>
        <taxon>Gunneridae</taxon>
        <taxon>Pentapetalae</taxon>
        <taxon>rosids</taxon>
        <taxon>malvids</taxon>
        <taxon>Malvales</taxon>
        <taxon>Malvaceae</taxon>
        <taxon>Malvoideae</taxon>
        <taxon>Hibiscus</taxon>
    </lineage>
</organism>
<evidence type="ECO:0000256" key="1">
    <source>
        <dbReference type="PIRNR" id="PIRNR028043"/>
    </source>
</evidence>
<dbReference type="EMBL" id="JBBPBM010000020">
    <property type="protein sequence ID" value="KAK8552408.1"/>
    <property type="molecule type" value="Genomic_DNA"/>
</dbReference>
<dbReference type="PANTHER" id="PTHR10257">
    <property type="entry name" value="SERINE/THREONINE PROTEIN PHOSPHATASE 2A PP2A REGULATORY SUBUNIT B"/>
    <property type="match status" value="1"/>
</dbReference>
<feature type="compositionally biased region" description="Polar residues" evidence="2">
    <location>
        <begin position="9"/>
        <end position="19"/>
    </location>
</feature>
<dbReference type="Proteomes" id="UP001472677">
    <property type="component" value="Unassembled WGS sequence"/>
</dbReference>
<reference evidence="3 4" key="1">
    <citation type="journal article" date="2024" name="G3 (Bethesda)">
        <title>Genome assembly of Hibiscus sabdariffa L. provides insights into metabolisms of medicinal natural products.</title>
        <authorList>
            <person name="Kim T."/>
        </authorList>
    </citation>
    <scope>NUCLEOTIDE SEQUENCE [LARGE SCALE GENOMIC DNA]</scope>
    <source>
        <strain evidence="3">TK-2024</strain>
        <tissue evidence="3">Old leaves</tissue>
    </source>
</reference>
<dbReference type="PANTHER" id="PTHR10257:SF28">
    <property type="entry name" value="SERINE_THREONINE PROTEIN PHOSPHATASE 2A REGULATORY SUBUNIT"/>
    <property type="match status" value="1"/>
</dbReference>
<comment type="function">
    <text evidence="1">The B regulatory subunit might modulate substrate selectivity and catalytic activity, and also might direct the localization of the catalytic enzyme to a particular subcellular compartment.</text>
</comment>
<dbReference type="InterPro" id="IPR016024">
    <property type="entry name" value="ARM-type_fold"/>
</dbReference>
<keyword evidence="4" id="KW-1185">Reference proteome</keyword>
<dbReference type="InterPro" id="IPR011989">
    <property type="entry name" value="ARM-like"/>
</dbReference>
<gene>
    <name evidence="3" type="ORF">V6N12_041003</name>
</gene>
<evidence type="ECO:0000313" key="4">
    <source>
        <dbReference type="Proteomes" id="UP001472677"/>
    </source>
</evidence>
<name>A0ABR2E5D2_9ROSI</name>
<dbReference type="Gene3D" id="1.25.10.10">
    <property type="entry name" value="Leucine-rich Repeat Variant"/>
    <property type="match status" value="1"/>
</dbReference>
<comment type="caution">
    <text evidence="3">The sequence shown here is derived from an EMBL/GenBank/DDBJ whole genome shotgun (WGS) entry which is preliminary data.</text>
</comment>
<dbReference type="Pfam" id="PF01603">
    <property type="entry name" value="B56"/>
    <property type="match status" value="1"/>
</dbReference>
<protein>
    <recommendedName>
        <fullName evidence="1">Serine/threonine protein phosphatase 2A regulatory subunit</fullName>
    </recommendedName>
</protein>
<dbReference type="InterPro" id="IPR002554">
    <property type="entry name" value="PP2A_B56"/>
</dbReference>
<comment type="similarity">
    <text evidence="1">Belongs to the phosphatase 2A regulatory subunit.</text>
</comment>
<evidence type="ECO:0000256" key="2">
    <source>
        <dbReference type="SAM" id="MobiDB-lite"/>
    </source>
</evidence>
<dbReference type="PIRSF" id="PIRSF028043">
    <property type="entry name" value="PP2A_B56"/>
    <property type="match status" value="1"/>
</dbReference>
<evidence type="ECO:0000313" key="3">
    <source>
        <dbReference type="EMBL" id="KAK8552408.1"/>
    </source>
</evidence>
<accession>A0ABR2E5D2</accession>
<feature type="region of interest" description="Disordered" evidence="2">
    <location>
        <begin position="1"/>
        <end position="23"/>
    </location>
</feature>
<proteinExistence type="inferred from homology"/>
<sequence length="470" mass="54587">MGIRRDSPRSSPKNKTTTLRHLFDLDTKPYARSPLSSPSHGGVNSEHEDILSTISDCRLVFTFTDPRESPSQQDLKRLRLVQVVSFLKSSRKSLHGHLLLRLVSMVAVNLFRPLPPPSTTIPLISALPDDDDLSTFTPLWPHLQLVYDILLRLVDNVDPKKLKDHIDHRFIRNLLVLFQSEDRREREGLKNVFHRIYLRFTSYRSFMRKAMNDVFLQYVFETERHCGIGELLEIWGSIINGFGVPLKEEHKLFLMRVLLPLHKARGLQVYHRQLAYCVTQFVQKEPALVGIVVRGILRFWPTTNCHKEVLLIGELEELVDNIDPDHYRRLAVPLCSRITRCLNSHNSQVAERALYVWNNEQFVKMASTAMEEVFPVVVEGMERNLKVHWSKSVKQLTENVKAMLEEMDPTLYEKCLGEIGRRESEALREQIKRQQRWTKIEMAAAKQNHFLQPTKSIHVSSHPIELNCKV</sequence>
<dbReference type="SUPFAM" id="SSF48371">
    <property type="entry name" value="ARM repeat"/>
    <property type="match status" value="1"/>
</dbReference>